<proteinExistence type="predicted"/>
<dbReference type="AlphaFoldDB" id="A0A5P8E5K7"/>
<protein>
    <submittedName>
        <fullName evidence="1">Uncharacterized protein</fullName>
    </submittedName>
</protein>
<sequence length="673" mass="71796">MNFYKKETTMNYQRLNNLGDFPSMDALWARYPEGGREGDYATVGGEDVFWDRYKVRWSTGDEESHGRQLTTVNGDCLVSGDLTVGGTLRYSGLRTAFKGFYDGLAALVAACASPEPGDWAYVTEDGTTYVYRCATAGAWTQGEAVDMSDVTGLTARVDALEQSHRRRIYRYFADDVFTETGLMRADGSVSTSSAYLHTAPLAVEGVERFLLYNKLVSETATTFFPIVVWLGAGGGVVGHVDCTAGEGSYELTPPAGAEAAVFNALRTFVVQTDKTLCHADIVSAKPFARRIYLSPQGSDLNDGLSADSPVLSLRRANTLLAPDGELVMLSGDYLNLPIDLSNYGRLTGAGRVRCISCYRVTAAETAAGYTRVLCATIDKPPTRGTYLWQHDVADAATAILPSEVHPAQEGTTHRLPSTRIYPASSIAEIEASTDVLKWYVSGTTLYFSKAEGTDLATHPVVIPRRTISGTVGGTTAVRNVAFLYAPLLLTGMHGLLENVSVGMVNAAGAIRYDGTTDFLMCRCEAYGCSNDGFNGHGTADSPSDIVLENCWGHDNCDDGESCHEHCTVTSRGGLYEYNGSGCTPASGGRAAYYGTMARKNLPTHAWTGSSREGTGFSAQGAAPSGAETAMLCHACYATANSIGIRTTLATGTHAIGCISTGNGTDYAGNVERV</sequence>
<reference evidence="1 2" key="1">
    <citation type="submission" date="2018-11" db="EMBL/GenBank/DDBJ databases">
        <authorList>
            <person name="Na S.W."/>
            <person name="Baik M."/>
        </authorList>
    </citation>
    <scope>NUCLEOTIDE SEQUENCE [LARGE SCALE GENOMIC DNA]</scope>
    <source>
        <strain evidence="1 2">E39</strain>
    </source>
</reference>
<dbReference type="Proteomes" id="UP000249375">
    <property type="component" value="Chromosome"/>
</dbReference>
<dbReference type="SUPFAM" id="SSF51126">
    <property type="entry name" value="Pectin lyase-like"/>
    <property type="match status" value="1"/>
</dbReference>
<dbReference type="Gene3D" id="2.160.20.10">
    <property type="entry name" value="Single-stranded right-handed beta-helix, Pectin lyase-like"/>
    <property type="match status" value="1"/>
</dbReference>
<organism evidence="1 2">
    <name type="scientific">Pseudoprevotella muciniphila</name>
    <dbReference type="NCBI Taxonomy" id="2133944"/>
    <lineage>
        <taxon>Bacteria</taxon>
        <taxon>Pseudomonadati</taxon>
        <taxon>Bacteroidota</taxon>
        <taxon>Bacteroidia</taxon>
        <taxon>Bacteroidales</taxon>
        <taxon>Prevotellaceae</taxon>
        <taxon>Pseudoprevotella</taxon>
    </lineage>
</organism>
<dbReference type="InterPro" id="IPR011050">
    <property type="entry name" value="Pectin_lyase_fold/virulence"/>
</dbReference>
<dbReference type="KEGG" id="alq:C7Y71_003760"/>
<gene>
    <name evidence="1" type="ORF">C7Y71_003760</name>
</gene>
<dbReference type="EMBL" id="CP033459">
    <property type="protein sequence ID" value="QFQ12207.1"/>
    <property type="molecule type" value="Genomic_DNA"/>
</dbReference>
<name>A0A5P8E5K7_9BACT</name>
<accession>A0A5P8E5K7</accession>
<keyword evidence="2" id="KW-1185">Reference proteome</keyword>
<evidence type="ECO:0000313" key="2">
    <source>
        <dbReference type="Proteomes" id="UP000249375"/>
    </source>
</evidence>
<evidence type="ECO:0000313" key="1">
    <source>
        <dbReference type="EMBL" id="QFQ12207.1"/>
    </source>
</evidence>
<dbReference type="InterPro" id="IPR012334">
    <property type="entry name" value="Pectin_lyas_fold"/>
</dbReference>